<evidence type="ECO:0000256" key="2">
    <source>
        <dbReference type="ARBA" id="ARBA00006375"/>
    </source>
</evidence>
<comment type="subcellular location">
    <subcellularLocation>
        <location evidence="1">Membrane</location>
        <topology evidence="1">Multi-pass membrane protein</topology>
    </subcellularLocation>
</comment>
<evidence type="ECO:0000256" key="1">
    <source>
        <dbReference type="ARBA" id="ARBA00004141"/>
    </source>
</evidence>
<feature type="repeat" description="Solcar" evidence="8">
    <location>
        <begin position="7"/>
        <end position="96"/>
    </location>
</feature>
<sequence length="112" mass="12593">MGDRDWRPFIYGGLASIVAEFGTFPIDTTKTRLQIQGQKIDPRHVELRYTGMVDCFVKTSKQEGIKALYCGIWPAVLRQATYGTIKFGTYYSLKKALGARRADGGKKQALKQ</sequence>
<reference evidence="10" key="1">
    <citation type="submission" date="2025-08" db="UniProtKB">
        <authorList>
            <consortium name="RefSeq"/>
        </authorList>
    </citation>
    <scope>IDENTIFICATION</scope>
</reference>
<dbReference type="GeneID" id="106113071"/>
<dbReference type="SUPFAM" id="SSF103506">
    <property type="entry name" value="Mitochondrial carrier"/>
    <property type="match status" value="1"/>
</dbReference>
<evidence type="ECO:0000256" key="3">
    <source>
        <dbReference type="ARBA" id="ARBA00022448"/>
    </source>
</evidence>
<gene>
    <name evidence="10" type="primary">LOC106113071</name>
</gene>
<accession>A0AAJ7E3L7</accession>
<evidence type="ECO:0000256" key="8">
    <source>
        <dbReference type="PROSITE-ProRule" id="PRU00282"/>
    </source>
</evidence>
<dbReference type="AlphaFoldDB" id="A0AAJ7E3L7"/>
<comment type="similarity">
    <text evidence="2 9">Belongs to the mitochondrial carrier (TC 2.A.29) family.</text>
</comment>
<dbReference type="PROSITE" id="PS50920">
    <property type="entry name" value="SOLCAR"/>
    <property type="match status" value="1"/>
</dbReference>
<evidence type="ECO:0000256" key="7">
    <source>
        <dbReference type="ARBA" id="ARBA00023136"/>
    </source>
</evidence>
<evidence type="ECO:0000313" key="10">
    <source>
        <dbReference type="RefSeq" id="XP_013161249.1"/>
    </source>
</evidence>
<dbReference type="RefSeq" id="XP_013161249.1">
    <property type="nucleotide sequence ID" value="XM_013305795.1"/>
</dbReference>
<keyword evidence="7 8" id="KW-0472">Membrane</keyword>
<keyword evidence="3 9" id="KW-0813">Transport</keyword>
<evidence type="ECO:0000256" key="4">
    <source>
        <dbReference type="ARBA" id="ARBA00022692"/>
    </source>
</evidence>
<evidence type="ECO:0000256" key="6">
    <source>
        <dbReference type="ARBA" id="ARBA00022989"/>
    </source>
</evidence>
<dbReference type="CTD" id="39322"/>
<evidence type="ECO:0000256" key="9">
    <source>
        <dbReference type="RuleBase" id="RU000488"/>
    </source>
</evidence>
<dbReference type="InterPro" id="IPR050391">
    <property type="entry name" value="Mito_Metabolite_Transporter"/>
</dbReference>
<keyword evidence="6" id="KW-1133">Transmembrane helix</keyword>
<dbReference type="Gene3D" id="1.50.40.10">
    <property type="entry name" value="Mitochondrial carrier domain"/>
    <property type="match status" value="1"/>
</dbReference>
<dbReference type="KEGG" id="pxu:106113071"/>
<dbReference type="InterPro" id="IPR018108">
    <property type="entry name" value="MCP_transmembrane"/>
</dbReference>
<keyword evidence="5" id="KW-0677">Repeat</keyword>
<protein>
    <submittedName>
        <fullName evidence="10">Kidney mitochondrial carrier protein 1-like</fullName>
    </submittedName>
</protein>
<dbReference type="Proteomes" id="UP000694872">
    <property type="component" value="Unplaced"/>
</dbReference>
<proteinExistence type="inferred from homology"/>
<keyword evidence="4 8" id="KW-0812">Transmembrane</keyword>
<name>A0AAJ7E3L7_PAPXU</name>
<dbReference type="GO" id="GO:0016020">
    <property type="term" value="C:membrane"/>
    <property type="evidence" value="ECO:0007669"/>
    <property type="project" value="UniProtKB-SubCell"/>
</dbReference>
<evidence type="ECO:0000256" key="5">
    <source>
        <dbReference type="ARBA" id="ARBA00022737"/>
    </source>
</evidence>
<organism evidence="10">
    <name type="scientific">Papilio xuthus</name>
    <name type="common">Asian swallowtail butterfly</name>
    <dbReference type="NCBI Taxonomy" id="66420"/>
    <lineage>
        <taxon>Eukaryota</taxon>
        <taxon>Metazoa</taxon>
        <taxon>Ecdysozoa</taxon>
        <taxon>Arthropoda</taxon>
        <taxon>Hexapoda</taxon>
        <taxon>Insecta</taxon>
        <taxon>Pterygota</taxon>
        <taxon>Neoptera</taxon>
        <taxon>Endopterygota</taxon>
        <taxon>Lepidoptera</taxon>
        <taxon>Glossata</taxon>
        <taxon>Ditrysia</taxon>
        <taxon>Papilionoidea</taxon>
        <taxon>Papilionidae</taxon>
        <taxon>Papilioninae</taxon>
        <taxon>Papilio</taxon>
    </lineage>
</organism>
<dbReference type="InterPro" id="IPR023395">
    <property type="entry name" value="MCP_dom_sf"/>
</dbReference>
<dbReference type="Pfam" id="PF00153">
    <property type="entry name" value="Mito_carr"/>
    <property type="match status" value="1"/>
</dbReference>
<dbReference type="PANTHER" id="PTHR45618">
    <property type="entry name" value="MITOCHONDRIAL DICARBOXYLATE CARRIER-RELATED"/>
    <property type="match status" value="1"/>
</dbReference>